<protein>
    <submittedName>
        <fullName evidence="2">Uncharacterized protein</fullName>
    </submittedName>
</protein>
<evidence type="ECO:0000313" key="3">
    <source>
        <dbReference type="Proteomes" id="UP000325008"/>
    </source>
</evidence>
<sequence>MADIDAAFDDAYRTHRIEAGDDPLTLPNPYSRPTLGKEAARPDDTGAGGGGGFMVDDADEHQGAGGGFMTDDAPGGFMVDDDDTESAQSPDGDDDGLGSSSPRVTKPSTIPLSAIPEALANLGLDSTDSSVLSLFAETAYVPSSASRRRLAPGVKPDKVVGRQEFQQVAAVLLEEQGDRSTKGRRSPKGRGRGQADEDDVSSTTGRRPTRRAAVKGRQKAAAIIDDADDAEADAAAGGGGGFIVDDADDSQDDFAASTSRRRRQSGTTARLDTGSDLTDDDDDEDEDFETRDASLRRRRRGGGRAQRSPTPSDDLSDGGTDSGPSTKRQRRGRKDAASSIRSTTHLNPLQRENASALFSLLLDRLPASTLPASQRRIGTDAITTIIRAIGEKIPSKEIEEMVEEGAKLFAPATAADQDDDAQATRKSTQAIKGAATAQGIAGPSIGLDEFAGILVHNRLI</sequence>
<feature type="compositionally biased region" description="Acidic residues" evidence="1">
    <location>
        <begin position="79"/>
        <end position="96"/>
    </location>
</feature>
<feature type="compositionally biased region" description="Low complexity" evidence="1">
    <location>
        <begin position="265"/>
        <end position="276"/>
    </location>
</feature>
<proteinExistence type="predicted"/>
<feature type="compositionally biased region" description="Basic residues" evidence="1">
    <location>
        <begin position="182"/>
        <end position="191"/>
    </location>
</feature>
<keyword evidence="3" id="KW-1185">Reference proteome</keyword>
<comment type="caution">
    <text evidence="2">The sequence shown here is derived from an EMBL/GenBank/DDBJ whole genome shotgun (WGS) entry which is preliminary data.</text>
</comment>
<reference evidence="2" key="1">
    <citation type="submission" date="2018-03" db="EMBL/GenBank/DDBJ databases">
        <authorList>
            <person name="Guldener U."/>
        </authorList>
    </citation>
    <scope>NUCLEOTIDE SEQUENCE [LARGE SCALE GENOMIC DNA]</scope>
    <source>
        <strain evidence="2">ATCC34888</strain>
    </source>
</reference>
<dbReference type="OrthoDB" id="2530165at2759"/>
<feature type="compositionally biased region" description="Polar residues" evidence="1">
    <location>
        <begin position="339"/>
        <end position="348"/>
    </location>
</feature>
<gene>
    <name evidence="2" type="ORF">PSANT_01318</name>
</gene>
<feature type="region of interest" description="Disordered" evidence="1">
    <location>
        <begin position="1"/>
        <end position="110"/>
    </location>
</feature>
<accession>A0A5C3FGU5</accession>
<feature type="compositionally biased region" description="Basic residues" evidence="1">
    <location>
        <begin position="207"/>
        <end position="218"/>
    </location>
</feature>
<feature type="compositionally biased region" description="Acidic residues" evidence="1">
    <location>
        <begin position="277"/>
        <end position="289"/>
    </location>
</feature>
<name>A0A5C3FGU5_PSEA2</name>
<feature type="compositionally biased region" description="Low complexity" evidence="1">
    <location>
        <begin position="310"/>
        <end position="326"/>
    </location>
</feature>
<evidence type="ECO:0000256" key="1">
    <source>
        <dbReference type="SAM" id="MobiDB-lite"/>
    </source>
</evidence>
<dbReference type="AlphaFoldDB" id="A0A5C3FGU5"/>
<dbReference type="Proteomes" id="UP000325008">
    <property type="component" value="Unassembled WGS sequence"/>
</dbReference>
<feature type="compositionally biased region" description="Basic and acidic residues" evidence="1">
    <location>
        <begin position="10"/>
        <end position="19"/>
    </location>
</feature>
<organism evidence="2 3">
    <name type="scientific">Pseudozyma antarctica</name>
    <name type="common">Yeast</name>
    <name type="synonym">Candida antarctica</name>
    <dbReference type="NCBI Taxonomy" id="84753"/>
    <lineage>
        <taxon>Eukaryota</taxon>
        <taxon>Fungi</taxon>
        <taxon>Dikarya</taxon>
        <taxon>Basidiomycota</taxon>
        <taxon>Ustilaginomycotina</taxon>
        <taxon>Ustilaginomycetes</taxon>
        <taxon>Ustilaginales</taxon>
        <taxon>Ustilaginaceae</taxon>
        <taxon>Moesziomyces</taxon>
    </lineage>
</organism>
<evidence type="ECO:0000313" key="2">
    <source>
        <dbReference type="EMBL" id="SPO43633.1"/>
    </source>
</evidence>
<dbReference type="EMBL" id="OOIQ01000002">
    <property type="protein sequence ID" value="SPO43633.1"/>
    <property type="molecule type" value="Genomic_DNA"/>
</dbReference>
<feature type="region of interest" description="Disordered" evidence="1">
    <location>
        <begin position="172"/>
        <end position="348"/>
    </location>
</feature>